<dbReference type="PANTHER" id="PTHR30435:SF19">
    <property type="entry name" value="FLAGELLAR BASAL-BODY ROD PROTEIN FLGG"/>
    <property type="match status" value="1"/>
</dbReference>
<dbReference type="Proteomes" id="UP000018877">
    <property type="component" value="Unassembled WGS sequence"/>
</dbReference>
<dbReference type="AlphaFoldDB" id="A0AB94IM22"/>
<dbReference type="InterPro" id="IPR020013">
    <property type="entry name" value="Flagellar_FlgE/F/G"/>
</dbReference>
<keyword evidence="2" id="KW-0975">Bacterial flagellum</keyword>
<protein>
    <submittedName>
        <fullName evidence="6">Flagellar basal-body rod protein</fullName>
    </submittedName>
</protein>
<evidence type="ECO:0000259" key="3">
    <source>
        <dbReference type="Pfam" id="PF00460"/>
    </source>
</evidence>
<comment type="subcellular location">
    <subcellularLocation>
        <location evidence="2">Bacterial flagellum basal body</location>
    </subcellularLocation>
</comment>
<dbReference type="NCBIfam" id="TIGR03506">
    <property type="entry name" value="FlgEFG_subfam"/>
    <property type="match status" value="2"/>
</dbReference>
<accession>A0AB94IM22</accession>
<comment type="caution">
    <text evidence="6">The sequence shown here is derived from an EMBL/GenBank/DDBJ whole genome shotgun (WGS) entry which is preliminary data.</text>
</comment>
<dbReference type="InterPro" id="IPR010930">
    <property type="entry name" value="Flg_bb/hook_C_dom"/>
</dbReference>
<organism evidence="6 7">
    <name type="scientific">Neobacillus vireti LMG 21834</name>
    <dbReference type="NCBI Taxonomy" id="1131730"/>
    <lineage>
        <taxon>Bacteria</taxon>
        <taxon>Bacillati</taxon>
        <taxon>Bacillota</taxon>
        <taxon>Bacilli</taxon>
        <taxon>Bacillales</taxon>
        <taxon>Bacillaceae</taxon>
        <taxon>Neobacillus</taxon>
    </lineage>
</organism>
<evidence type="ECO:0000256" key="1">
    <source>
        <dbReference type="ARBA" id="ARBA00009677"/>
    </source>
</evidence>
<evidence type="ECO:0000313" key="7">
    <source>
        <dbReference type="Proteomes" id="UP000018877"/>
    </source>
</evidence>
<dbReference type="PANTHER" id="PTHR30435">
    <property type="entry name" value="FLAGELLAR PROTEIN"/>
    <property type="match status" value="1"/>
</dbReference>
<dbReference type="RefSeq" id="WP_024029021.1">
    <property type="nucleotide sequence ID" value="NZ_ALAN01000077.1"/>
</dbReference>
<feature type="domain" description="Flagellar hook protein FlgE/F/G-like D1" evidence="5">
    <location>
        <begin position="127"/>
        <end position="190"/>
    </location>
</feature>
<dbReference type="EMBL" id="ALAN01000077">
    <property type="protein sequence ID" value="ETI68106.1"/>
    <property type="molecule type" value="Genomic_DNA"/>
</dbReference>
<name>A0AB94IM22_9BACI</name>
<evidence type="ECO:0000313" key="6">
    <source>
        <dbReference type="EMBL" id="ETI68106.1"/>
    </source>
</evidence>
<dbReference type="GO" id="GO:0009425">
    <property type="term" value="C:bacterial-type flagellum basal body"/>
    <property type="evidence" value="ECO:0007669"/>
    <property type="project" value="UniProtKB-SubCell"/>
</dbReference>
<gene>
    <name evidence="6" type="ORF">BAVI_14189</name>
</gene>
<comment type="similarity">
    <text evidence="1 2">Belongs to the flagella basal body rod proteins family.</text>
</comment>
<keyword evidence="6" id="KW-0969">Cilium</keyword>
<evidence type="ECO:0000259" key="4">
    <source>
        <dbReference type="Pfam" id="PF06429"/>
    </source>
</evidence>
<feature type="domain" description="Flagellar basal-body/hook protein C-terminal" evidence="4">
    <location>
        <begin position="247"/>
        <end position="288"/>
    </location>
</feature>
<feature type="domain" description="Flagellar basal body rod protein N-terminal" evidence="3">
    <location>
        <begin position="5"/>
        <end position="35"/>
    </location>
</feature>
<keyword evidence="7" id="KW-1185">Reference proteome</keyword>
<dbReference type="Pfam" id="PF06429">
    <property type="entry name" value="Flg_bbr_C"/>
    <property type="match status" value="1"/>
</dbReference>
<reference evidence="6 7" key="1">
    <citation type="journal article" date="2014" name="Environ. Microbiol.">
        <title>The nitrate-ammonifying and nosZ-carrying bacterium Bacillus vireti is a potent source and sink for nitric and nitrous oxide under high nitrate conditions.</title>
        <authorList>
            <person name="Mania D."/>
            <person name="Heylen K."/>
            <person name="van Spanning R.J."/>
            <person name="Frostegard A."/>
        </authorList>
    </citation>
    <scope>NUCLEOTIDE SEQUENCE [LARGE SCALE GENOMIC DNA]</scope>
    <source>
        <strain evidence="6 7">LMG 21834</strain>
    </source>
</reference>
<proteinExistence type="inferred from homology"/>
<dbReference type="InterPro" id="IPR001444">
    <property type="entry name" value="Flag_bb_rod_N"/>
</dbReference>
<dbReference type="Pfam" id="PF00460">
    <property type="entry name" value="Flg_bb_rod"/>
    <property type="match status" value="1"/>
</dbReference>
<dbReference type="InterPro" id="IPR037925">
    <property type="entry name" value="FlgE/F/G-like"/>
</dbReference>
<keyword evidence="6" id="KW-0966">Cell projection</keyword>
<dbReference type="SUPFAM" id="SSF117143">
    <property type="entry name" value="Flagellar hook protein flgE"/>
    <property type="match status" value="1"/>
</dbReference>
<evidence type="ECO:0000256" key="2">
    <source>
        <dbReference type="RuleBase" id="RU362116"/>
    </source>
</evidence>
<dbReference type="InterPro" id="IPR053967">
    <property type="entry name" value="LlgE_F_G-like_D1"/>
</dbReference>
<keyword evidence="6" id="KW-0282">Flagellum</keyword>
<sequence>MIRGLYSAASGMFALERKQETLADNLANAQTPGYKKDDAVQRAFPKLFMQRIQDFSENGNVQAAGAFQLPGQAVRIGELYNGVYTQERIPSFNQGSLVQTSNPLDLAIEDQGIPAQMINGRQVKPAAFFAVQMPDGTVGYTRNGKLDLDANGHLVTSEGYLVLGADHTPVTITESISKEDLSINADGQLIAYPNNPSKTRVAGQIGIAVVQNPLELRRVGGNVFQSANQVPFIQDAGGTNPGISLHQGFIEQSNVDTGQTMTNMMMAIRGYEANQKVISVYDNSLQQLYSIGKMNG</sequence>
<dbReference type="GO" id="GO:0071978">
    <property type="term" value="P:bacterial-type flagellum-dependent swarming motility"/>
    <property type="evidence" value="ECO:0007669"/>
    <property type="project" value="TreeGrafter"/>
</dbReference>
<evidence type="ECO:0000259" key="5">
    <source>
        <dbReference type="Pfam" id="PF22692"/>
    </source>
</evidence>
<dbReference type="Pfam" id="PF22692">
    <property type="entry name" value="LlgE_F_G_D1"/>
    <property type="match status" value="1"/>
</dbReference>